<reference evidence="2 3" key="1">
    <citation type="submission" date="2018-10" db="EMBL/GenBank/DDBJ databases">
        <title>Genomic Encyclopedia of Archaeal and Bacterial Type Strains, Phase II (KMG-II): from individual species to whole genera.</title>
        <authorList>
            <person name="Goeker M."/>
        </authorList>
    </citation>
    <scope>NUCLEOTIDE SEQUENCE [LARGE SCALE GENOMIC DNA]</scope>
    <source>
        <strain evidence="2 3">DSM 18602</strain>
    </source>
</reference>
<dbReference type="OrthoDB" id="1121756at2"/>
<name>A0A495J8S8_9SPHI</name>
<comment type="caution">
    <text evidence="2">The sequence shown here is derived from an EMBL/GenBank/DDBJ whole genome shotgun (WGS) entry which is preliminary data.</text>
</comment>
<gene>
    <name evidence="2" type="ORF">BDD43_5561</name>
</gene>
<dbReference type="EMBL" id="RBKU01000001">
    <property type="protein sequence ID" value="RKR85297.1"/>
    <property type="molecule type" value="Genomic_DNA"/>
</dbReference>
<dbReference type="PROSITE" id="PS51257">
    <property type="entry name" value="PROKAR_LIPOPROTEIN"/>
    <property type="match status" value="1"/>
</dbReference>
<dbReference type="AlphaFoldDB" id="A0A495J8S8"/>
<protein>
    <submittedName>
        <fullName evidence="2">Uncharacterized protein</fullName>
    </submittedName>
</protein>
<evidence type="ECO:0000313" key="3">
    <source>
        <dbReference type="Proteomes" id="UP000268007"/>
    </source>
</evidence>
<keyword evidence="1" id="KW-0812">Transmembrane</keyword>
<keyword evidence="3" id="KW-1185">Reference proteome</keyword>
<dbReference type="Proteomes" id="UP000268007">
    <property type="component" value="Unassembled WGS sequence"/>
</dbReference>
<proteinExistence type="predicted"/>
<accession>A0A495J8S8</accession>
<evidence type="ECO:0000313" key="2">
    <source>
        <dbReference type="EMBL" id="RKR85297.1"/>
    </source>
</evidence>
<organism evidence="2 3">
    <name type="scientific">Mucilaginibacter gracilis</name>
    <dbReference type="NCBI Taxonomy" id="423350"/>
    <lineage>
        <taxon>Bacteria</taxon>
        <taxon>Pseudomonadati</taxon>
        <taxon>Bacteroidota</taxon>
        <taxon>Sphingobacteriia</taxon>
        <taxon>Sphingobacteriales</taxon>
        <taxon>Sphingobacteriaceae</taxon>
        <taxon>Mucilaginibacter</taxon>
    </lineage>
</organism>
<keyword evidence="1" id="KW-0472">Membrane</keyword>
<evidence type="ECO:0000256" key="1">
    <source>
        <dbReference type="SAM" id="Phobius"/>
    </source>
</evidence>
<keyword evidence="1" id="KW-1133">Transmembrane helix</keyword>
<feature type="transmembrane region" description="Helical" evidence="1">
    <location>
        <begin position="7"/>
        <end position="25"/>
    </location>
</feature>
<dbReference type="RefSeq" id="WP_121201359.1">
    <property type="nucleotide sequence ID" value="NZ_RBKU01000001.1"/>
</dbReference>
<sequence length="158" mass="17276">MKRIIQISVNFLAVIILVTGCTVVNKTAGVDRSKFVGTWTITSVTYEGILGNAVSKVFDQASPNAFVGSTWQLTNSGNAVYTLTDGTAQSIYWSYYNPGAGEQSMFQFKKVYQGDKVKNIDSGYRLVIANIDNSSMTLKVPVNADGRAAYVVYSFIKK</sequence>